<keyword evidence="2" id="KW-0186">Copper</keyword>
<gene>
    <name evidence="7" type="ORF">HCJ94_17015</name>
</gene>
<evidence type="ECO:0000256" key="2">
    <source>
        <dbReference type="ARBA" id="ARBA00023008"/>
    </source>
</evidence>
<keyword evidence="8" id="KW-1185">Reference proteome</keyword>
<keyword evidence="4" id="KW-1133">Transmembrane helix</keyword>
<feature type="signal peptide" evidence="5">
    <location>
        <begin position="1"/>
        <end position="20"/>
    </location>
</feature>
<evidence type="ECO:0000313" key="8">
    <source>
        <dbReference type="Proteomes" id="UP000783871"/>
    </source>
</evidence>
<dbReference type="SUPFAM" id="SSF81296">
    <property type="entry name" value="E set domains"/>
    <property type="match status" value="1"/>
</dbReference>
<feature type="transmembrane region" description="Helical" evidence="4">
    <location>
        <begin position="152"/>
        <end position="173"/>
    </location>
</feature>
<dbReference type="Gene3D" id="2.60.40.1220">
    <property type="match status" value="1"/>
</dbReference>
<evidence type="ECO:0000256" key="4">
    <source>
        <dbReference type="SAM" id="Phobius"/>
    </source>
</evidence>
<evidence type="ECO:0000256" key="1">
    <source>
        <dbReference type="ARBA" id="ARBA00022729"/>
    </source>
</evidence>
<dbReference type="EMBL" id="JAATEO010000017">
    <property type="protein sequence ID" value="NJP33636.1"/>
    <property type="molecule type" value="Genomic_DNA"/>
</dbReference>
<feature type="compositionally biased region" description="Polar residues" evidence="3">
    <location>
        <begin position="209"/>
        <end position="218"/>
    </location>
</feature>
<accession>A0ABX0ZC17</accession>
<protein>
    <submittedName>
        <fullName evidence="7">Copper resistance protein CopC</fullName>
    </submittedName>
</protein>
<reference evidence="7 8" key="1">
    <citation type="submission" date="2020-03" db="EMBL/GenBank/DDBJ databases">
        <title>WGS of actinomycetes isolated from Thailand.</title>
        <authorList>
            <person name="Thawai C."/>
        </authorList>
    </citation>
    <scope>NUCLEOTIDE SEQUENCE [LARGE SCALE GENOMIC DNA]</scope>
    <source>
        <strain evidence="7 8">HSS6-12</strain>
    </source>
</reference>
<dbReference type="InterPro" id="IPR007348">
    <property type="entry name" value="CopC_dom"/>
</dbReference>
<evidence type="ECO:0000256" key="5">
    <source>
        <dbReference type="SAM" id="SignalP"/>
    </source>
</evidence>
<feature type="domain" description="CopC" evidence="6">
    <location>
        <begin position="31"/>
        <end position="121"/>
    </location>
</feature>
<dbReference type="Pfam" id="PF04234">
    <property type="entry name" value="CopC"/>
    <property type="match status" value="1"/>
</dbReference>
<evidence type="ECO:0000313" key="7">
    <source>
        <dbReference type="EMBL" id="NJP33636.1"/>
    </source>
</evidence>
<dbReference type="InterPro" id="IPR014755">
    <property type="entry name" value="Cu-Rt/internalin_Ig-like"/>
</dbReference>
<keyword evidence="4" id="KW-0472">Membrane</keyword>
<dbReference type="InterPro" id="IPR014756">
    <property type="entry name" value="Ig_E-set"/>
</dbReference>
<keyword evidence="4" id="KW-0812">Transmembrane</keyword>
<proteinExistence type="predicted"/>
<evidence type="ECO:0000259" key="6">
    <source>
        <dbReference type="Pfam" id="PF04234"/>
    </source>
</evidence>
<comment type="caution">
    <text evidence="7">The sequence shown here is derived from an EMBL/GenBank/DDBJ whole genome shotgun (WGS) entry which is preliminary data.</text>
</comment>
<sequence length="218" mass="21955">MGRVARVLAVVAVAALAVPAAPGAARADSGLTGSDPAAGAALAAAPAAVELTFAGEPDPADSHVTVLDAGAAAVSTGEPRRVDRRTLRQPVAAGLTGDLTVAWHVAFRDGGQSRGTLRFSVGTGRPPPPAGPALDRATAELLDTHTHRIDPLSAVLLLVNAVVVLGAVTLLAVRDPRRPRAWRLPAEFGGPPTSRPGAEPGDPGPAQLDSRTTGRGTT</sequence>
<dbReference type="RefSeq" id="WP_168002002.1">
    <property type="nucleotide sequence ID" value="NZ_JAATEO010000017.1"/>
</dbReference>
<organism evidence="7 8">
    <name type="scientific">Micromonospora thermarum</name>
    <dbReference type="NCBI Taxonomy" id="2720024"/>
    <lineage>
        <taxon>Bacteria</taxon>
        <taxon>Bacillati</taxon>
        <taxon>Actinomycetota</taxon>
        <taxon>Actinomycetes</taxon>
        <taxon>Micromonosporales</taxon>
        <taxon>Micromonosporaceae</taxon>
        <taxon>Micromonospora</taxon>
    </lineage>
</organism>
<feature type="chain" id="PRO_5046010841" evidence="5">
    <location>
        <begin position="21"/>
        <end position="218"/>
    </location>
</feature>
<feature type="region of interest" description="Disordered" evidence="3">
    <location>
        <begin position="182"/>
        <end position="218"/>
    </location>
</feature>
<dbReference type="Proteomes" id="UP000783871">
    <property type="component" value="Unassembled WGS sequence"/>
</dbReference>
<evidence type="ECO:0000256" key="3">
    <source>
        <dbReference type="SAM" id="MobiDB-lite"/>
    </source>
</evidence>
<name>A0ABX0ZC17_9ACTN</name>
<keyword evidence="1 5" id="KW-0732">Signal</keyword>